<accession>A0A0K2UNC4</accession>
<organism evidence="1">
    <name type="scientific">Lepeophtheirus salmonis</name>
    <name type="common">Salmon louse</name>
    <name type="synonym">Caligus salmonis</name>
    <dbReference type="NCBI Taxonomy" id="72036"/>
    <lineage>
        <taxon>Eukaryota</taxon>
        <taxon>Metazoa</taxon>
        <taxon>Ecdysozoa</taxon>
        <taxon>Arthropoda</taxon>
        <taxon>Crustacea</taxon>
        <taxon>Multicrustacea</taxon>
        <taxon>Hexanauplia</taxon>
        <taxon>Copepoda</taxon>
        <taxon>Siphonostomatoida</taxon>
        <taxon>Caligidae</taxon>
        <taxon>Lepeophtheirus</taxon>
    </lineage>
</organism>
<sequence length="17" mass="1953">MTDSNKADVTEKKPLYI</sequence>
<proteinExistence type="predicted"/>
<protein>
    <submittedName>
        <fullName evidence="1">Uncharacterized protein</fullName>
    </submittedName>
</protein>
<evidence type="ECO:0000313" key="1">
    <source>
        <dbReference type="EMBL" id="CDW39550.1"/>
    </source>
</evidence>
<dbReference type="EMBL" id="HACA01022189">
    <property type="protein sequence ID" value="CDW39550.1"/>
    <property type="molecule type" value="Transcribed_RNA"/>
</dbReference>
<name>A0A0K2UNC4_LEPSM</name>
<dbReference type="AlphaFoldDB" id="A0A0K2UNC4"/>
<reference evidence="1" key="1">
    <citation type="submission" date="2014-05" db="EMBL/GenBank/DDBJ databases">
        <authorList>
            <person name="Chronopoulou M."/>
        </authorList>
    </citation>
    <scope>NUCLEOTIDE SEQUENCE</scope>
    <source>
        <tissue evidence="1">Whole organism</tissue>
    </source>
</reference>